<feature type="region of interest" description="Disordered" evidence="1">
    <location>
        <begin position="284"/>
        <end position="304"/>
    </location>
</feature>
<dbReference type="AlphaFoldDB" id="A0AAN6QCE8"/>
<keyword evidence="4" id="KW-1185">Reference proteome</keyword>
<feature type="region of interest" description="Disordered" evidence="1">
    <location>
        <begin position="511"/>
        <end position="739"/>
    </location>
</feature>
<protein>
    <recommendedName>
        <fullName evidence="5">BTB domain-containing protein</fullName>
    </recommendedName>
</protein>
<keyword evidence="2" id="KW-0812">Transmembrane</keyword>
<dbReference type="PANTHER" id="PTHR37538">
    <property type="entry name" value="BTB DOMAIN-CONTAINING PROTEIN"/>
    <property type="match status" value="1"/>
</dbReference>
<feature type="compositionally biased region" description="Basic and acidic residues" evidence="1">
    <location>
        <begin position="598"/>
        <end position="617"/>
    </location>
</feature>
<dbReference type="PANTHER" id="PTHR37538:SF1">
    <property type="entry name" value="BTB DOMAIN-CONTAINING PROTEIN"/>
    <property type="match status" value="1"/>
</dbReference>
<evidence type="ECO:0000313" key="3">
    <source>
        <dbReference type="EMBL" id="KAK4107618.1"/>
    </source>
</evidence>
<feature type="region of interest" description="Disordered" evidence="1">
    <location>
        <begin position="414"/>
        <end position="484"/>
    </location>
</feature>
<dbReference type="Proteomes" id="UP001302812">
    <property type="component" value="Unassembled WGS sequence"/>
</dbReference>
<gene>
    <name evidence="3" type="ORF">N656DRAFT_772457</name>
</gene>
<evidence type="ECO:0000256" key="2">
    <source>
        <dbReference type="SAM" id="Phobius"/>
    </source>
</evidence>
<accession>A0AAN6QCE8</accession>
<feature type="transmembrane region" description="Helical" evidence="2">
    <location>
        <begin position="14"/>
        <end position="35"/>
    </location>
</feature>
<keyword evidence="2" id="KW-0472">Membrane</keyword>
<sequence length="776" mass="83885">MWYVNLCNLNLDTYITVEAATLIGLTFVTATSFILRSVMARKKKSAAAKAAAAAAQQSATTPKPEADAQGQLVPAKPVIVEVDNRPETSPYGSPACTVPFANPLIIPLDILKKSPKLHAAYEGRVPELSSIPEDVGHVLVHYLHTGTYESLKPKPTDSMFKQICELKTSIQAYAAARTYDLPELMRLAEAKIDKYGEGLPLPALLEVARDAYPTLTEGDDWFLEYLRSRIRPHLKDPESLLGSNLLDQISSILSPNRVLLRTVLELFCERITVRPEPITAPVAGLVTSPGSSRPVTPHALPPASPMSLLEMRSRAILREEFPSPTGRKKSSTLPSPESPLQLEAKPVEPTPEPGPVILDVVPQPELASKVQPVVAEVETAPSPKDNAMELGLRGAGESELPAVVEPEIRPAVEPYEEAVQQPALVSRRRRKDSGKEIELEPAIKELERPVTPPNPEGVARSESQTPNPLAHIQRRPGLDREVDSGFWDFTPAEAEAAKDSESKPIILGAVPLPVPAPEPSVHEFGPGFEPEDAPGVDTRDFADIVNTDGDKTVNILDEPPKEALATPVLAPEVAQPQPASEMEHTSDNLNGNEVAEPGVEKSKSSEHAQSEDREEAKMQQPETETEKLPDLAPICSESPALANPQSPEAGSSSTQPIIPLPDDSHPHGPPQSPETQPSLDNSKGSQPAGESTVQVVTDADDTPIQPTPANNPVSRDEKPEPAQPQQQQQPEDTKDKDPAVVTVQPAPACGVQAARQKSWKKRFLSLRYPVLFGRGM</sequence>
<keyword evidence="2" id="KW-1133">Transmembrane helix</keyword>
<feature type="compositionally biased region" description="Polar residues" evidence="1">
    <location>
        <begin position="643"/>
        <end position="656"/>
    </location>
</feature>
<proteinExistence type="predicted"/>
<organism evidence="3 4">
    <name type="scientific">Canariomyces notabilis</name>
    <dbReference type="NCBI Taxonomy" id="2074819"/>
    <lineage>
        <taxon>Eukaryota</taxon>
        <taxon>Fungi</taxon>
        <taxon>Dikarya</taxon>
        <taxon>Ascomycota</taxon>
        <taxon>Pezizomycotina</taxon>
        <taxon>Sordariomycetes</taxon>
        <taxon>Sordariomycetidae</taxon>
        <taxon>Sordariales</taxon>
        <taxon>Chaetomiaceae</taxon>
        <taxon>Canariomyces</taxon>
    </lineage>
</organism>
<evidence type="ECO:0000256" key="1">
    <source>
        <dbReference type="SAM" id="MobiDB-lite"/>
    </source>
</evidence>
<reference evidence="3" key="1">
    <citation type="journal article" date="2023" name="Mol. Phylogenet. Evol.">
        <title>Genome-scale phylogeny and comparative genomics of the fungal order Sordariales.</title>
        <authorList>
            <person name="Hensen N."/>
            <person name="Bonometti L."/>
            <person name="Westerberg I."/>
            <person name="Brannstrom I.O."/>
            <person name="Guillou S."/>
            <person name="Cros-Aarteil S."/>
            <person name="Calhoun S."/>
            <person name="Haridas S."/>
            <person name="Kuo A."/>
            <person name="Mondo S."/>
            <person name="Pangilinan J."/>
            <person name="Riley R."/>
            <person name="LaButti K."/>
            <person name="Andreopoulos B."/>
            <person name="Lipzen A."/>
            <person name="Chen C."/>
            <person name="Yan M."/>
            <person name="Daum C."/>
            <person name="Ng V."/>
            <person name="Clum A."/>
            <person name="Steindorff A."/>
            <person name="Ohm R.A."/>
            <person name="Martin F."/>
            <person name="Silar P."/>
            <person name="Natvig D.O."/>
            <person name="Lalanne C."/>
            <person name="Gautier V."/>
            <person name="Ament-Velasquez S.L."/>
            <person name="Kruys A."/>
            <person name="Hutchinson M.I."/>
            <person name="Powell A.J."/>
            <person name="Barry K."/>
            <person name="Miller A.N."/>
            <person name="Grigoriev I.V."/>
            <person name="Debuchy R."/>
            <person name="Gladieux P."/>
            <person name="Hiltunen Thoren M."/>
            <person name="Johannesson H."/>
        </authorList>
    </citation>
    <scope>NUCLEOTIDE SEQUENCE</scope>
    <source>
        <strain evidence="3">CBS 508.74</strain>
    </source>
</reference>
<dbReference type="RefSeq" id="XP_064665188.1">
    <property type="nucleotide sequence ID" value="XM_064813935.1"/>
</dbReference>
<feature type="compositionally biased region" description="Basic and acidic residues" evidence="1">
    <location>
        <begin position="433"/>
        <end position="448"/>
    </location>
</feature>
<comment type="caution">
    <text evidence="3">The sequence shown here is derived from an EMBL/GenBank/DDBJ whole genome shotgun (WGS) entry which is preliminary data.</text>
</comment>
<name>A0AAN6QCE8_9PEZI</name>
<reference evidence="3" key="2">
    <citation type="submission" date="2023-05" db="EMBL/GenBank/DDBJ databases">
        <authorList>
            <consortium name="Lawrence Berkeley National Laboratory"/>
            <person name="Steindorff A."/>
            <person name="Hensen N."/>
            <person name="Bonometti L."/>
            <person name="Westerberg I."/>
            <person name="Brannstrom I.O."/>
            <person name="Guillou S."/>
            <person name="Cros-Aarteil S."/>
            <person name="Calhoun S."/>
            <person name="Haridas S."/>
            <person name="Kuo A."/>
            <person name="Mondo S."/>
            <person name="Pangilinan J."/>
            <person name="Riley R."/>
            <person name="Labutti K."/>
            <person name="Andreopoulos B."/>
            <person name="Lipzen A."/>
            <person name="Chen C."/>
            <person name="Yanf M."/>
            <person name="Daum C."/>
            <person name="Ng V."/>
            <person name="Clum A."/>
            <person name="Ohm R."/>
            <person name="Martin F."/>
            <person name="Silar P."/>
            <person name="Natvig D."/>
            <person name="Lalanne C."/>
            <person name="Gautier V."/>
            <person name="Ament-Velasquez S.L."/>
            <person name="Kruys A."/>
            <person name="Hutchinson M.I."/>
            <person name="Powell A.J."/>
            <person name="Barry K."/>
            <person name="Miller A.N."/>
            <person name="Grigoriev I.V."/>
            <person name="Debuchy R."/>
            <person name="Gladieux P."/>
            <person name="Thoren M.H."/>
            <person name="Johannesson H."/>
        </authorList>
    </citation>
    <scope>NUCLEOTIDE SEQUENCE</scope>
    <source>
        <strain evidence="3">CBS 508.74</strain>
    </source>
</reference>
<evidence type="ECO:0000313" key="4">
    <source>
        <dbReference type="Proteomes" id="UP001302812"/>
    </source>
</evidence>
<feature type="compositionally biased region" description="Polar residues" evidence="1">
    <location>
        <begin position="673"/>
        <end position="695"/>
    </location>
</feature>
<evidence type="ECO:0008006" key="5">
    <source>
        <dbReference type="Google" id="ProtNLM"/>
    </source>
</evidence>
<dbReference type="EMBL" id="MU853371">
    <property type="protein sequence ID" value="KAK4107618.1"/>
    <property type="molecule type" value="Genomic_DNA"/>
</dbReference>
<dbReference type="GeneID" id="89938060"/>
<feature type="region of interest" description="Disordered" evidence="1">
    <location>
        <begin position="319"/>
        <end position="356"/>
    </location>
</feature>